<proteinExistence type="predicted"/>
<evidence type="ECO:0000313" key="3">
    <source>
        <dbReference type="Proteomes" id="UP000288805"/>
    </source>
</evidence>
<accession>A0A438CJZ7</accession>
<evidence type="ECO:0000256" key="1">
    <source>
        <dbReference type="SAM" id="Coils"/>
    </source>
</evidence>
<dbReference type="GO" id="GO:0008356">
    <property type="term" value="P:asymmetric cell division"/>
    <property type="evidence" value="ECO:0007669"/>
    <property type="project" value="InterPro"/>
</dbReference>
<keyword evidence="1" id="KW-0175">Coiled coil</keyword>
<name>A0A438CJZ7_VITVI</name>
<dbReference type="InterPro" id="IPR040348">
    <property type="entry name" value="POLAR-like"/>
</dbReference>
<dbReference type="PANTHER" id="PTHR33476:SF22">
    <property type="entry name" value="PROTEIN POLAR LOCALIZATION DURING ASYMMETRIC DIVISION AND REDISTRIBUTION"/>
    <property type="match status" value="1"/>
</dbReference>
<feature type="coiled-coil region" evidence="1">
    <location>
        <begin position="405"/>
        <end position="432"/>
    </location>
</feature>
<dbReference type="Proteomes" id="UP000288805">
    <property type="component" value="Unassembled WGS sequence"/>
</dbReference>
<reference evidence="2 3" key="1">
    <citation type="journal article" date="2018" name="PLoS Genet.">
        <title>Population sequencing reveals clonal diversity and ancestral inbreeding in the grapevine cultivar Chardonnay.</title>
        <authorList>
            <person name="Roach M.J."/>
            <person name="Johnson D.L."/>
            <person name="Bohlmann J."/>
            <person name="van Vuuren H.J."/>
            <person name="Jones S.J."/>
            <person name="Pretorius I.S."/>
            <person name="Schmidt S.A."/>
            <person name="Borneman A.R."/>
        </authorList>
    </citation>
    <scope>NUCLEOTIDE SEQUENCE [LARGE SCALE GENOMIC DNA]</scope>
    <source>
        <strain evidence="3">cv. Chardonnay</strain>
        <tissue evidence="2">Leaf</tissue>
    </source>
</reference>
<sequence>MRIADILTSTVDESDGDDHFSMISTPRVEGRGRKVHCAFRRLIHSCRLPLLNLSKKSGKEKEHDRTAVVKISASGLDAGALSPASSVPLSGVSGHSEGVENSQIQFVYSEQHIKEMSFNLGAGFGLFFLAAASKHEFDKMKELRTQMEVILQDVKEELQRKHTISGSSDSNKTPAYSTTRAQEAPNFDIHHSFQNHRRSYTLPDSEITMMSNKSSTCHEPRQEEFAGEMDQLATELETELELLQLRLDQEHFQKHSKQQRAEVYGIITMDPFLCPLFLLTTILVPFMTLQIMHFLEPQDGSTARNPVSMGAGIIVDGACIHTSMKLLSYAETKIPDIAKKLVPTRVISLYHLWYSKWQIAVKDTSSEGSFSVGFGEEADSQEAADGDHHGVRPNELERRLYELMEARQKERINELEAALEYTKQKLHEKEIEATWWKDSARLFSLQYPETSRLSSEHEKDTSQLSR</sequence>
<organism evidence="2 3">
    <name type="scientific">Vitis vinifera</name>
    <name type="common">Grape</name>
    <dbReference type="NCBI Taxonomy" id="29760"/>
    <lineage>
        <taxon>Eukaryota</taxon>
        <taxon>Viridiplantae</taxon>
        <taxon>Streptophyta</taxon>
        <taxon>Embryophyta</taxon>
        <taxon>Tracheophyta</taxon>
        <taxon>Spermatophyta</taxon>
        <taxon>Magnoliopsida</taxon>
        <taxon>eudicotyledons</taxon>
        <taxon>Gunneridae</taxon>
        <taxon>Pentapetalae</taxon>
        <taxon>rosids</taxon>
        <taxon>Vitales</taxon>
        <taxon>Vitaceae</taxon>
        <taxon>Viteae</taxon>
        <taxon>Vitis</taxon>
    </lineage>
</organism>
<protein>
    <submittedName>
        <fullName evidence="2">Protein polar localization during asymmetric division and redistribution</fullName>
    </submittedName>
</protein>
<dbReference type="AlphaFoldDB" id="A0A438CJZ7"/>
<comment type="caution">
    <text evidence="2">The sequence shown here is derived from an EMBL/GenBank/DDBJ whole genome shotgun (WGS) entry which is preliminary data.</text>
</comment>
<dbReference type="PANTHER" id="PTHR33476">
    <property type="entry name" value="EMB|CAB62613.1"/>
    <property type="match status" value="1"/>
</dbReference>
<gene>
    <name evidence="2" type="primary">POLAR_1</name>
    <name evidence="2" type="ORF">CK203_090742</name>
</gene>
<evidence type="ECO:0000313" key="2">
    <source>
        <dbReference type="EMBL" id="RVW23536.1"/>
    </source>
</evidence>
<dbReference type="EMBL" id="QGNW01002193">
    <property type="protein sequence ID" value="RVW23536.1"/>
    <property type="molecule type" value="Genomic_DNA"/>
</dbReference>